<feature type="transmembrane region" description="Helical" evidence="1">
    <location>
        <begin position="130"/>
        <end position="148"/>
    </location>
</feature>
<dbReference type="InterPro" id="IPR053150">
    <property type="entry name" value="Teicoplanin_resist-assoc"/>
</dbReference>
<proteinExistence type="predicted"/>
<dbReference type="RefSeq" id="WP_068686154.1">
    <property type="nucleotide sequence ID" value="NZ_LYPA01000071.1"/>
</dbReference>
<name>A0A1A5YE15_9BACL</name>
<evidence type="ECO:0000313" key="4">
    <source>
        <dbReference type="Proteomes" id="UP000092024"/>
    </source>
</evidence>
<feature type="domain" description="VanZ-like" evidence="2">
    <location>
        <begin position="25"/>
        <end position="145"/>
    </location>
</feature>
<dbReference type="OrthoDB" id="4822551at2"/>
<dbReference type="InterPro" id="IPR006976">
    <property type="entry name" value="VanZ-like"/>
</dbReference>
<dbReference type="AlphaFoldDB" id="A0A1A5YE15"/>
<keyword evidence="1" id="KW-0812">Transmembrane</keyword>
<protein>
    <recommendedName>
        <fullName evidence="2">VanZ-like domain-containing protein</fullName>
    </recommendedName>
</protein>
<evidence type="ECO:0000256" key="1">
    <source>
        <dbReference type="SAM" id="Phobius"/>
    </source>
</evidence>
<dbReference type="Pfam" id="PF04892">
    <property type="entry name" value="VanZ"/>
    <property type="match status" value="1"/>
</dbReference>
<dbReference type="EMBL" id="LYPA01000071">
    <property type="protein sequence ID" value="OBR63640.1"/>
    <property type="molecule type" value="Genomic_DNA"/>
</dbReference>
<dbReference type="PANTHER" id="PTHR36834">
    <property type="entry name" value="MEMBRANE PROTEIN-RELATED"/>
    <property type="match status" value="1"/>
</dbReference>
<keyword evidence="1" id="KW-1133">Transmembrane helix</keyword>
<evidence type="ECO:0000259" key="2">
    <source>
        <dbReference type="Pfam" id="PF04892"/>
    </source>
</evidence>
<dbReference type="PANTHER" id="PTHR36834:SF1">
    <property type="entry name" value="INTEGRAL MEMBRANE PROTEIN"/>
    <property type="match status" value="1"/>
</dbReference>
<dbReference type="Proteomes" id="UP000092024">
    <property type="component" value="Unassembled WGS sequence"/>
</dbReference>
<feature type="transmembrane region" description="Helical" evidence="1">
    <location>
        <begin position="98"/>
        <end position="118"/>
    </location>
</feature>
<gene>
    <name evidence="3" type="ORF">A7K91_06775</name>
</gene>
<evidence type="ECO:0000313" key="3">
    <source>
        <dbReference type="EMBL" id="OBR63640.1"/>
    </source>
</evidence>
<reference evidence="3 4" key="1">
    <citation type="submission" date="2016-05" db="EMBL/GenBank/DDBJ databases">
        <title>Paenibacillus oryzae. sp. nov., isolated from the rice root.</title>
        <authorList>
            <person name="Zhang J."/>
            <person name="Zhang X."/>
        </authorList>
    </citation>
    <scope>NUCLEOTIDE SEQUENCE [LARGE SCALE GENOMIC DNA]</scope>
    <source>
        <strain evidence="3 4">1DrF-4</strain>
    </source>
</reference>
<keyword evidence="1" id="KW-0472">Membrane</keyword>
<feature type="transmembrane region" description="Helical" evidence="1">
    <location>
        <begin position="75"/>
        <end position="92"/>
    </location>
</feature>
<keyword evidence="4" id="KW-1185">Reference proteome</keyword>
<organism evidence="3 4">
    <name type="scientific">Paenibacillus oryzae</name>
    <dbReference type="NCBI Taxonomy" id="1844972"/>
    <lineage>
        <taxon>Bacteria</taxon>
        <taxon>Bacillati</taxon>
        <taxon>Bacillota</taxon>
        <taxon>Bacilli</taxon>
        <taxon>Bacillales</taxon>
        <taxon>Paenibacillaceae</taxon>
        <taxon>Paenibacillus</taxon>
    </lineage>
</organism>
<feature type="transmembrane region" description="Helical" evidence="1">
    <location>
        <begin position="15"/>
        <end position="36"/>
    </location>
</feature>
<comment type="caution">
    <text evidence="3">The sequence shown here is derived from an EMBL/GenBank/DDBJ whole genome shotgun (WGS) entry which is preliminary data.</text>
</comment>
<sequence length="151" mass="17632">MKVKLFRNAYSRNAAFNWMVVLCLLVYAAVMLYLLYFRQRYLMWGYSYNLVPFKTIQSYINSIGRMNSDIWIKNLFGNIILFIPIGVFMPLLNKKLRASIPVITWCALLILIVELVQLLTKRGSFDVDDIILNTLGAWIGLMLVRPFLKKI</sequence>
<accession>A0A1A5YE15</accession>
<dbReference type="STRING" id="1844972.A7K91_06775"/>